<name>A0ABU7CZ60_9TELE</name>
<feature type="domain" description="Helicase ATP-binding" evidence="3">
    <location>
        <begin position="161"/>
        <end position="270"/>
    </location>
</feature>
<reference evidence="4 5" key="1">
    <citation type="submission" date="2021-06" db="EMBL/GenBank/DDBJ databases">
        <authorList>
            <person name="Palmer J.M."/>
        </authorList>
    </citation>
    <scope>NUCLEOTIDE SEQUENCE [LARGE SCALE GENOMIC DNA]</scope>
    <source>
        <strain evidence="4 5">CL_MEX2019</strain>
        <tissue evidence="4">Muscle</tissue>
    </source>
</reference>
<evidence type="ECO:0000313" key="5">
    <source>
        <dbReference type="Proteomes" id="UP001352852"/>
    </source>
</evidence>
<keyword evidence="1" id="KW-0347">Helicase</keyword>
<evidence type="ECO:0000313" key="4">
    <source>
        <dbReference type="EMBL" id="MED6267994.1"/>
    </source>
</evidence>
<evidence type="ECO:0000256" key="2">
    <source>
        <dbReference type="SAM" id="MobiDB-lite"/>
    </source>
</evidence>
<dbReference type="SUPFAM" id="SSF52540">
    <property type="entry name" value="P-loop containing nucleoside triphosphate hydrolases"/>
    <property type="match status" value="1"/>
</dbReference>
<protein>
    <submittedName>
        <fullName evidence="4">DNA repair and recombination protein rad54b</fullName>
    </submittedName>
</protein>
<dbReference type="InterPro" id="IPR050496">
    <property type="entry name" value="SNF2_RAD54_helicase_repair"/>
</dbReference>
<dbReference type="PANTHER" id="PTHR45629:SF7">
    <property type="entry name" value="DNA EXCISION REPAIR PROTEIN ERCC-6-RELATED"/>
    <property type="match status" value="1"/>
</dbReference>
<dbReference type="InterPro" id="IPR027417">
    <property type="entry name" value="P-loop_NTPase"/>
</dbReference>
<dbReference type="InterPro" id="IPR000330">
    <property type="entry name" value="SNF2_N"/>
</dbReference>
<keyword evidence="1" id="KW-0067">ATP-binding</keyword>
<dbReference type="InterPro" id="IPR014001">
    <property type="entry name" value="Helicase_ATP-bd"/>
</dbReference>
<keyword evidence="1" id="KW-0378">Hydrolase</keyword>
<keyword evidence="5" id="KW-1185">Reference proteome</keyword>
<sequence length="270" mass="29926">MEGKDIGKGSGYKVSELASLSEGETLMIGGKEIEVMGIISAEDFAKGRCFQEVHTDQVELLTKAASPPSRRFNSKPFCPPTMLGRAGHPENKTQGKQTSKPRYDPLAPGALVMPRPPSSHQWLHNKSGLPVVDVVIDPHLTTHLRPHQRKGILFLYECVMGMRAVGRHGAILADEMGLGKTLQSVALCWTLLKQGPYGGKAVAKYVLVVTPGSLVQNWRAEFTKWLGRERISVFTVDQDHRFEEFLASPLHSVLVISYEMLLRCLEQQKV</sequence>
<proteinExistence type="predicted"/>
<dbReference type="PANTHER" id="PTHR45629">
    <property type="entry name" value="SNF2/RAD54 FAMILY MEMBER"/>
    <property type="match status" value="1"/>
</dbReference>
<keyword evidence="1" id="KW-0547">Nucleotide-binding</keyword>
<dbReference type="Gene3D" id="3.40.50.10810">
    <property type="entry name" value="Tandem AAA-ATPase domain"/>
    <property type="match status" value="1"/>
</dbReference>
<accession>A0ABU7CZ60</accession>
<gene>
    <name evidence="4" type="primary">RAD54B_1</name>
    <name evidence="4" type="ORF">CHARACLAT_017801</name>
</gene>
<dbReference type="Pfam" id="PF00176">
    <property type="entry name" value="SNF2-rel_dom"/>
    <property type="match status" value="1"/>
</dbReference>
<dbReference type="Proteomes" id="UP001352852">
    <property type="component" value="Unassembled WGS sequence"/>
</dbReference>
<dbReference type="InterPro" id="IPR038718">
    <property type="entry name" value="SNF2-like_sf"/>
</dbReference>
<feature type="region of interest" description="Disordered" evidence="2">
    <location>
        <begin position="66"/>
        <end position="101"/>
    </location>
</feature>
<dbReference type="PROSITE" id="PS51192">
    <property type="entry name" value="HELICASE_ATP_BIND_1"/>
    <property type="match status" value="1"/>
</dbReference>
<comment type="caution">
    <text evidence="4">The sequence shown here is derived from an EMBL/GenBank/DDBJ whole genome shotgun (WGS) entry which is preliminary data.</text>
</comment>
<dbReference type="EMBL" id="JAHUTJ010009715">
    <property type="protein sequence ID" value="MED6267994.1"/>
    <property type="molecule type" value="Genomic_DNA"/>
</dbReference>
<evidence type="ECO:0000256" key="1">
    <source>
        <dbReference type="ARBA" id="ARBA00022806"/>
    </source>
</evidence>
<evidence type="ECO:0000259" key="3">
    <source>
        <dbReference type="PROSITE" id="PS51192"/>
    </source>
</evidence>
<organism evidence="4 5">
    <name type="scientific">Characodon lateralis</name>
    <dbReference type="NCBI Taxonomy" id="208331"/>
    <lineage>
        <taxon>Eukaryota</taxon>
        <taxon>Metazoa</taxon>
        <taxon>Chordata</taxon>
        <taxon>Craniata</taxon>
        <taxon>Vertebrata</taxon>
        <taxon>Euteleostomi</taxon>
        <taxon>Actinopterygii</taxon>
        <taxon>Neopterygii</taxon>
        <taxon>Teleostei</taxon>
        <taxon>Neoteleostei</taxon>
        <taxon>Acanthomorphata</taxon>
        <taxon>Ovalentaria</taxon>
        <taxon>Atherinomorphae</taxon>
        <taxon>Cyprinodontiformes</taxon>
        <taxon>Goodeidae</taxon>
        <taxon>Characodon</taxon>
    </lineage>
</organism>